<name>A0AB34JL71_PRYPA</name>
<proteinExistence type="predicted"/>
<feature type="compositionally biased region" description="Acidic residues" evidence="5">
    <location>
        <begin position="210"/>
        <end position="220"/>
    </location>
</feature>
<feature type="domain" description="TFIIS central" evidence="6">
    <location>
        <begin position="25"/>
        <end position="135"/>
    </location>
</feature>
<dbReference type="GO" id="GO:0008270">
    <property type="term" value="F:zinc ion binding"/>
    <property type="evidence" value="ECO:0007669"/>
    <property type="project" value="UniProtKB-KW"/>
</dbReference>
<keyword evidence="2" id="KW-0863">Zinc-finger</keyword>
<keyword evidence="8" id="KW-1185">Reference proteome</keyword>
<feature type="region of interest" description="Disordered" evidence="5">
    <location>
        <begin position="154"/>
        <end position="299"/>
    </location>
</feature>
<organism evidence="7 8">
    <name type="scientific">Prymnesium parvum</name>
    <name type="common">Toxic golden alga</name>
    <dbReference type="NCBI Taxonomy" id="97485"/>
    <lineage>
        <taxon>Eukaryota</taxon>
        <taxon>Haptista</taxon>
        <taxon>Haptophyta</taxon>
        <taxon>Prymnesiophyceae</taxon>
        <taxon>Prymnesiales</taxon>
        <taxon>Prymnesiaceae</taxon>
        <taxon>Prymnesium</taxon>
    </lineage>
</organism>
<evidence type="ECO:0000313" key="8">
    <source>
        <dbReference type="Proteomes" id="UP001515480"/>
    </source>
</evidence>
<dbReference type="InterPro" id="IPR003618">
    <property type="entry name" value="TFIIS_cen_dom"/>
</dbReference>
<dbReference type="Pfam" id="PF07500">
    <property type="entry name" value="TFIIS_M"/>
    <property type="match status" value="1"/>
</dbReference>
<evidence type="ECO:0000256" key="1">
    <source>
        <dbReference type="ARBA" id="ARBA00022723"/>
    </source>
</evidence>
<evidence type="ECO:0000256" key="5">
    <source>
        <dbReference type="SAM" id="MobiDB-lite"/>
    </source>
</evidence>
<dbReference type="Gene3D" id="1.10.472.30">
    <property type="entry name" value="Transcription elongation factor S-II, central domain"/>
    <property type="match status" value="1"/>
</dbReference>
<dbReference type="AlphaFoldDB" id="A0AB34JL71"/>
<keyword evidence="4" id="KW-0539">Nucleus</keyword>
<dbReference type="GO" id="GO:0006351">
    <property type="term" value="P:DNA-templated transcription"/>
    <property type="evidence" value="ECO:0007669"/>
    <property type="project" value="InterPro"/>
</dbReference>
<evidence type="ECO:0000256" key="3">
    <source>
        <dbReference type="ARBA" id="ARBA00022833"/>
    </source>
</evidence>
<feature type="compositionally biased region" description="Basic and acidic residues" evidence="5">
    <location>
        <begin position="251"/>
        <end position="270"/>
    </location>
</feature>
<comment type="caution">
    <text evidence="7">The sequence shown here is derived from an EMBL/GenBank/DDBJ whole genome shotgun (WGS) entry which is preliminary data.</text>
</comment>
<dbReference type="SUPFAM" id="SSF46942">
    <property type="entry name" value="Elongation factor TFIIS domain 2"/>
    <property type="match status" value="1"/>
</dbReference>
<keyword evidence="3" id="KW-0862">Zinc</keyword>
<dbReference type="PANTHER" id="PTHR11477">
    <property type="entry name" value="TRANSCRIPTION FACTOR S-II ZINC FINGER DOMAIN-CONTAINING PROTEIN"/>
    <property type="match status" value="1"/>
</dbReference>
<feature type="compositionally biased region" description="Acidic residues" evidence="5">
    <location>
        <begin position="178"/>
        <end position="198"/>
    </location>
</feature>
<dbReference type="SMART" id="SM00510">
    <property type="entry name" value="TFS2M"/>
    <property type="match status" value="1"/>
</dbReference>
<feature type="compositionally biased region" description="Low complexity" evidence="5">
    <location>
        <begin position="1"/>
        <end position="20"/>
    </location>
</feature>
<keyword evidence="1" id="KW-0479">Metal-binding</keyword>
<dbReference type="InterPro" id="IPR036575">
    <property type="entry name" value="TFIIS_cen_dom_sf"/>
</dbReference>
<dbReference type="PANTHER" id="PTHR11477:SF0">
    <property type="entry name" value="IP08861P-RELATED"/>
    <property type="match status" value="1"/>
</dbReference>
<evidence type="ECO:0000313" key="7">
    <source>
        <dbReference type="EMBL" id="KAL1521773.1"/>
    </source>
</evidence>
<feature type="region of interest" description="Disordered" evidence="5">
    <location>
        <begin position="1"/>
        <end position="25"/>
    </location>
</feature>
<evidence type="ECO:0000256" key="2">
    <source>
        <dbReference type="ARBA" id="ARBA00022771"/>
    </source>
</evidence>
<dbReference type="PROSITE" id="PS51321">
    <property type="entry name" value="TFIIS_CENTRAL"/>
    <property type="match status" value="1"/>
</dbReference>
<evidence type="ECO:0000259" key="6">
    <source>
        <dbReference type="PROSITE" id="PS51321"/>
    </source>
</evidence>
<dbReference type="EMBL" id="JBGBPQ010000007">
    <property type="protein sequence ID" value="KAL1521773.1"/>
    <property type="molecule type" value="Genomic_DNA"/>
</dbReference>
<gene>
    <name evidence="7" type="ORF">AB1Y20_021427</name>
</gene>
<dbReference type="Proteomes" id="UP001515480">
    <property type="component" value="Unassembled WGS sequence"/>
</dbReference>
<evidence type="ECO:0000256" key="4">
    <source>
        <dbReference type="ARBA" id="ARBA00023242"/>
    </source>
</evidence>
<sequence length="363" mass="39026">MSEETPATAEPSTATTEQPADSADPRALVRSKLAQAIGPSAGAMTDADEISTAIEEEMHRHFKSLKEYNAKARSLLFNLKQSSELRRNVIGRQFTPLYLATCPPKELAPTQLQMQRRESAERYLAQRSLGESQVQVVGWSAGTTGKLEWSHKLADMGGSVPPLAGGVEEPEPTSGDEAGTEQDEEEEEGEGEGEEEGYEVQTAEGKTSEEGVEEMGDASMDESLSGSLTVHVQDDAEGDAGGAGYSPTEPHSGKRELDDEIRGSELDAMEHSPSASSSSLWKRDEEASAPPEEETAHVAKKAFSGKMTLKELLEAPVISPLPLLDCMGTREGGESSIDEVARTAEVEQALRRVREIRAQVAAL</sequence>
<reference evidence="7 8" key="1">
    <citation type="journal article" date="2024" name="Science">
        <title>Giant polyketide synthase enzymes in the biosynthesis of giant marine polyether toxins.</title>
        <authorList>
            <person name="Fallon T.R."/>
            <person name="Shende V.V."/>
            <person name="Wierzbicki I.H."/>
            <person name="Pendleton A.L."/>
            <person name="Watervoot N.F."/>
            <person name="Auber R.P."/>
            <person name="Gonzalez D.J."/>
            <person name="Wisecaver J.H."/>
            <person name="Moore B.S."/>
        </authorList>
    </citation>
    <scope>NUCLEOTIDE SEQUENCE [LARGE SCALE GENOMIC DNA]</scope>
    <source>
        <strain evidence="7 8">12B1</strain>
    </source>
</reference>
<dbReference type="GO" id="GO:0005634">
    <property type="term" value="C:nucleus"/>
    <property type="evidence" value="ECO:0007669"/>
    <property type="project" value="TreeGrafter"/>
</dbReference>
<accession>A0AB34JL71</accession>
<protein>
    <recommendedName>
        <fullName evidence="6">TFIIS central domain-containing protein</fullName>
    </recommendedName>
</protein>